<keyword evidence="8" id="KW-0333">Golgi apparatus</keyword>
<comment type="similarity">
    <text evidence="2">Belongs to the glycosyltransferase 32 family.</text>
</comment>
<sequence length="412" mass="48178">MNRYKSPRFSKRKPRVRMTKPREGVTLKRFLLFIVPTIGFLVLLFRFFNNSKAADLQKLLQNLPKEISQSINLAATHQKSDADLIQSFENLANDLKRKQEDQVRELERHRQELEKKLQEIKLSPEHATLREKLAYNFRYDERKKFPAYIWQISGVSGAKQLKYLEDQERNWKDKNPGFVHEILTDEMMNALVRHYFSSVPDVINAYDTLPSKVLKVDFFKYLILLARGGVYADMDTDPLQPVPNWIPEGMDPGNIGLIVGVEHEAENPDWKSRYVRRLQLGTWIIQAKPGHPVIREVVANITETTLKRRDEGALNLNLRSDKNIMTWTGSAVWTDVIFSYLNDYLRSGSTERITWGWFERLENPRQVADILAFPPFSFNAPQTINNDDKRKPLYLLHHEAKKSWKTMLNPQN</sequence>
<evidence type="ECO:0000256" key="5">
    <source>
        <dbReference type="ARBA" id="ARBA00022692"/>
    </source>
</evidence>
<organism evidence="11 12">
    <name type="scientific">Zygosaccharomyces mellis</name>
    <dbReference type="NCBI Taxonomy" id="42258"/>
    <lineage>
        <taxon>Eukaryota</taxon>
        <taxon>Fungi</taxon>
        <taxon>Dikarya</taxon>
        <taxon>Ascomycota</taxon>
        <taxon>Saccharomycotina</taxon>
        <taxon>Saccharomycetes</taxon>
        <taxon>Saccharomycetales</taxon>
        <taxon>Saccharomycetaceae</taxon>
        <taxon>Zygosaccharomyces</taxon>
    </lineage>
</organism>
<accession>A0A4C2E569</accession>
<proteinExistence type="inferred from homology"/>
<evidence type="ECO:0000313" key="12">
    <source>
        <dbReference type="Proteomes" id="UP000301737"/>
    </source>
</evidence>
<dbReference type="AlphaFoldDB" id="A0A4C2E569"/>
<keyword evidence="5" id="KW-0812">Transmembrane</keyword>
<dbReference type="InterPro" id="IPR007577">
    <property type="entry name" value="GlycoTrfase_DXD_sugar-bd_CS"/>
</dbReference>
<dbReference type="PANTHER" id="PTHR31834:SF11">
    <property type="entry name" value="GLYCOSYLTRANSFERASE HOC1-RELATED"/>
    <property type="match status" value="1"/>
</dbReference>
<evidence type="ECO:0000256" key="8">
    <source>
        <dbReference type="ARBA" id="ARBA00023034"/>
    </source>
</evidence>
<feature type="coiled-coil region" evidence="10">
    <location>
        <begin position="85"/>
        <end position="123"/>
    </location>
</feature>
<dbReference type="Pfam" id="PF04488">
    <property type="entry name" value="Gly_transf_sug"/>
    <property type="match status" value="1"/>
</dbReference>
<protein>
    <submittedName>
        <fullName evidence="11">Membrane-bound alpha-1,6-mannosyltransferase Initiation-specific</fullName>
    </submittedName>
</protein>
<dbReference type="InterPro" id="IPR039367">
    <property type="entry name" value="Och1-like"/>
</dbReference>
<comment type="caution">
    <text evidence="11">The sequence shown here is derived from an EMBL/GenBank/DDBJ whole genome shotgun (WGS) entry which is preliminary data.</text>
</comment>
<keyword evidence="6" id="KW-0735">Signal-anchor</keyword>
<dbReference type="PANTHER" id="PTHR31834">
    <property type="entry name" value="INITIATION-SPECIFIC ALPHA-1,6-MANNOSYLTRANSFERASE"/>
    <property type="match status" value="1"/>
</dbReference>
<comment type="subcellular location">
    <subcellularLocation>
        <location evidence="1">Golgi apparatus membrane</location>
        <topology evidence="1">Single-pass type II membrane protein</topology>
    </subcellularLocation>
</comment>
<evidence type="ECO:0000256" key="9">
    <source>
        <dbReference type="ARBA" id="ARBA00023136"/>
    </source>
</evidence>
<dbReference type="GO" id="GO:0006487">
    <property type="term" value="P:protein N-linked glycosylation"/>
    <property type="evidence" value="ECO:0007669"/>
    <property type="project" value="TreeGrafter"/>
</dbReference>
<evidence type="ECO:0000256" key="2">
    <source>
        <dbReference type="ARBA" id="ARBA00009003"/>
    </source>
</evidence>
<keyword evidence="9" id="KW-0472">Membrane</keyword>
<evidence type="ECO:0000256" key="4">
    <source>
        <dbReference type="ARBA" id="ARBA00022679"/>
    </source>
</evidence>
<reference evidence="11 12" key="1">
    <citation type="submission" date="2019-01" db="EMBL/GenBank/DDBJ databases">
        <title>Draft Genome Sequencing of Zygosaccharomyces mellis Ca-7.</title>
        <authorList>
            <person name="Shiwa Y."/>
            <person name="Kanesaki Y."/>
            <person name="Ishige T."/>
            <person name="Mura K."/>
            <person name="Hori T."/>
            <person name="Tamura T."/>
        </authorList>
    </citation>
    <scope>NUCLEOTIDE SEQUENCE [LARGE SCALE GENOMIC DNA]</scope>
    <source>
        <strain evidence="11 12">Ca-7</strain>
    </source>
</reference>
<dbReference type="Proteomes" id="UP000301737">
    <property type="component" value="Unassembled WGS sequence"/>
</dbReference>
<dbReference type="Gene3D" id="3.90.550.20">
    <property type="match status" value="1"/>
</dbReference>
<dbReference type="InterPro" id="IPR029044">
    <property type="entry name" value="Nucleotide-diphossugar_trans"/>
</dbReference>
<dbReference type="EMBL" id="BIMX01000010">
    <property type="protein sequence ID" value="GCE99404.1"/>
    <property type="molecule type" value="Genomic_DNA"/>
</dbReference>
<dbReference type="OrthoDB" id="411251at2759"/>
<evidence type="ECO:0000256" key="7">
    <source>
        <dbReference type="ARBA" id="ARBA00022989"/>
    </source>
</evidence>
<keyword evidence="7" id="KW-1133">Transmembrane helix</keyword>
<keyword evidence="10" id="KW-0175">Coiled coil</keyword>
<dbReference type="SUPFAM" id="SSF53448">
    <property type="entry name" value="Nucleotide-diphospho-sugar transferases"/>
    <property type="match status" value="1"/>
</dbReference>
<dbReference type="GO" id="GO:0000136">
    <property type="term" value="C:mannan polymerase complex"/>
    <property type="evidence" value="ECO:0007669"/>
    <property type="project" value="TreeGrafter"/>
</dbReference>
<keyword evidence="4 11" id="KW-0808">Transferase</keyword>
<keyword evidence="3 11" id="KW-0328">Glycosyltransferase</keyword>
<evidence type="ECO:0000313" key="11">
    <source>
        <dbReference type="EMBL" id="GCE99404.1"/>
    </source>
</evidence>
<gene>
    <name evidence="11" type="primary">OCH1_1</name>
    <name evidence="11" type="ORF">ZYGM_001090</name>
</gene>
<evidence type="ECO:0000256" key="1">
    <source>
        <dbReference type="ARBA" id="ARBA00004323"/>
    </source>
</evidence>
<dbReference type="GO" id="GO:0000009">
    <property type="term" value="F:alpha-1,6-mannosyltransferase activity"/>
    <property type="evidence" value="ECO:0007669"/>
    <property type="project" value="InterPro"/>
</dbReference>
<name>A0A4C2E569_9SACH</name>
<evidence type="ECO:0000256" key="3">
    <source>
        <dbReference type="ARBA" id="ARBA00022676"/>
    </source>
</evidence>
<evidence type="ECO:0000256" key="6">
    <source>
        <dbReference type="ARBA" id="ARBA00022968"/>
    </source>
</evidence>
<evidence type="ECO:0000256" key="10">
    <source>
        <dbReference type="SAM" id="Coils"/>
    </source>
</evidence>
<dbReference type="FunFam" id="3.90.550.20:FF:000002">
    <property type="entry name" value="Initiation-specific alpha-1,6-mannosyltransferase"/>
    <property type="match status" value="1"/>
</dbReference>
<keyword evidence="12" id="KW-1185">Reference proteome</keyword>